<feature type="compositionally biased region" description="Polar residues" evidence="1">
    <location>
        <begin position="1"/>
        <end position="12"/>
    </location>
</feature>
<dbReference type="Proteomes" id="UP000694414">
    <property type="component" value="Unplaced"/>
</dbReference>
<evidence type="ECO:0000313" key="2">
    <source>
        <dbReference type="Ensembl" id="ENSPSMP00000026108.1"/>
    </source>
</evidence>
<sequence>MLGSAGCQSTKQCYREPQRRRGPNEKCLASIRKVCSGRRQQNTMTIPNPERRYQFLPYLLSCHQLICCTGTLYRPGANN</sequence>
<evidence type="ECO:0000256" key="1">
    <source>
        <dbReference type="SAM" id="MobiDB-lite"/>
    </source>
</evidence>
<organism evidence="2 3">
    <name type="scientific">Prolemur simus</name>
    <name type="common">Greater bamboo lemur</name>
    <name type="synonym">Hapalemur simus</name>
    <dbReference type="NCBI Taxonomy" id="1328070"/>
    <lineage>
        <taxon>Eukaryota</taxon>
        <taxon>Metazoa</taxon>
        <taxon>Chordata</taxon>
        <taxon>Craniata</taxon>
        <taxon>Vertebrata</taxon>
        <taxon>Euteleostomi</taxon>
        <taxon>Mammalia</taxon>
        <taxon>Eutheria</taxon>
        <taxon>Euarchontoglires</taxon>
        <taxon>Primates</taxon>
        <taxon>Strepsirrhini</taxon>
        <taxon>Lemuriformes</taxon>
        <taxon>Lemuridae</taxon>
        <taxon>Prolemur</taxon>
    </lineage>
</organism>
<reference evidence="2" key="1">
    <citation type="submission" date="2025-08" db="UniProtKB">
        <authorList>
            <consortium name="Ensembl"/>
        </authorList>
    </citation>
    <scope>IDENTIFICATION</scope>
</reference>
<reference evidence="2" key="2">
    <citation type="submission" date="2025-09" db="UniProtKB">
        <authorList>
            <consortium name="Ensembl"/>
        </authorList>
    </citation>
    <scope>IDENTIFICATION</scope>
</reference>
<dbReference type="Ensembl" id="ENSPSMT00000030220.1">
    <property type="protein sequence ID" value="ENSPSMP00000026108.1"/>
    <property type="gene ID" value="ENSPSMG00000018316.1"/>
</dbReference>
<proteinExistence type="predicted"/>
<accession>A0A8C9A3H9</accession>
<name>A0A8C9A3H9_PROSS</name>
<keyword evidence="3" id="KW-1185">Reference proteome</keyword>
<protein>
    <submittedName>
        <fullName evidence="2">Uncharacterized protein</fullName>
    </submittedName>
</protein>
<feature type="compositionally biased region" description="Basic and acidic residues" evidence="1">
    <location>
        <begin position="13"/>
        <end position="23"/>
    </location>
</feature>
<dbReference type="AlphaFoldDB" id="A0A8C9A3H9"/>
<evidence type="ECO:0000313" key="3">
    <source>
        <dbReference type="Proteomes" id="UP000694414"/>
    </source>
</evidence>
<feature type="region of interest" description="Disordered" evidence="1">
    <location>
        <begin position="1"/>
        <end position="23"/>
    </location>
</feature>